<accession>A0A5C5VEM1</accession>
<evidence type="ECO:0000313" key="7">
    <source>
        <dbReference type="Proteomes" id="UP000316714"/>
    </source>
</evidence>
<dbReference type="GO" id="GO:0030163">
    <property type="term" value="P:protein catabolic process"/>
    <property type="evidence" value="ECO:0007669"/>
    <property type="project" value="UniProtKB-UniRule"/>
</dbReference>
<comment type="catalytic activity">
    <reaction evidence="4">
        <text>N-terminal L-lysyl-[protein] + L-leucyl-tRNA(Leu) = N-terminal L-leucyl-L-lysyl-[protein] + tRNA(Leu) + H(+)</text>
        <dbReference type="Rhea" id="RHEA:12340"/>
        <dbReference type="Rhea" id="RHEA-COMP:9613"/>
        <dbReference type="Rhea" id="RHEA-COMP:9622"/>
        <dbReference type="Rhea" id="RHEA-COMP:12670"/>
        <dbReference type="Rhea" id="RHEA-COMP:12671"/>
        <dbReference type="ChEBI" id="CHEBI:15378"/>
        <dbReference type="ChEBI" id="CHEBI:65249"/>
        <dbReference type="ChEBI" id="CHEBI:78442"/>
        <dbReference type="ChEBI" id="CHEBI:78494"/>
        <dbReference type="ChEBI" id="CHEBI:133043"/>
        <dbReference type="EC" id="2.3.2.6"/>
    </reaction>
</comment>
<dbReference type="EMBL" id="SIHJ01000001">
    <property type="protein sequence ID" value="TWT36330.1"/>
    <property type="molecule type" value="Genomic_DNA"/>
</dbReference>
<keyword evidence="1 4" id="KW-0963">Cytoplasm</keyword>
<dbReference type="InterPro" id="IPR004616">
    <property type="entry name" value="Leu/Phe-tRNA_Trfase"/>
</dbReference>
<comment type="similarity">
    <text evidence="4">Belongs to the L/F-transferase family.</text>
</comment>
<dbReference type="EC" id="2.3.2.6" evidence="4"/>
<dbReference type="Gene3D" id="3.40.630.70">
    <property type="entry name" value="Leucyl/phenylalanyl-tRNA-protein transferase, C-terminal domain"/>
    <property type="match status" value="1"/>
</dbReference>
<dbReference type="InterPro" id="IPR042221">
    <property type="entry name" value="Leu/Phe-tRNA_Trfase_N"/>
</dbReference>
<comment type="caution">
    <text evidence="6">The sequence shown here is derived from an EMBL/GenBank/DDBJ whole genome shotgun (WGS) entry which is preliminary data.</text>
</comment>
<keyword evidence="2 4" id="KW-0808">Transferase</keyword>
<dbReference type="InterPro" id="IPR016181">
    <property type="entry name" value="Acyl_CoA_acyltransferase"/>
</dbReference>
<dbReference type="PANTHER" id="PTHR30098">
    <property type="entry name" value="LEUCYL/PHENYLALANYL-TRNA--PROTEIN TRANSFERASE"/>
    <property type="match status" value="1"/>
</dbReference>
<protein>
    <recommendedName>
        <fullName evidence="4">Leucyl/phenylalanyl-tRNA--protein transferase</fullName>
        <ecNumber evidence="4">2.3.2.6</ecNumber>
    </recommendedName>
    <alternativeName>
        <fullName evidence="4">L/F-transferase</fullName>
    </alternativeName>
    <alternativeName>
        <fullName evidence="4">Leucyltransferase</fullName>
    </alternativeName>
    <alternativeName>
        <fullName evidence="4">Phenyalanyltransferase</fullName>
    </alternativeName>
</protein>
<dbReference type="GO" id="GO:0008914">
    <property type="term" value="F:leucyl-tRNA--protein transferase activity"/>
    <property type="evidence" value="ECO:0007669"/>
    <property type="project" value="UniProtKB-UniRule"/>
</dbReference>
<dbReference type="PANTHER" id="PTHR30098:SF2">
    <property type="entry name" value="LEUCYL_PHENYLALANYL-TRNA--PROTEIN TRANSFERASE"/>
    <property type="match status" value="1"/>
</dbReference>
<dbReference type="RefSeq" id="WP_146563150.1">
    <property type="nucleotide sequence ID" value="NZ_SIHJ01000001.1"/>
</dbReference>
<evidence type="ECO:0000256" key="1">
    <source>
        <dbReference type="ARBA" id="ARBA00022490"/>
    </source>
</evidence>
<dbReference type="Pfam" id="PF03588">
    <property type="entry name" value="Leu_Phe_trans"/>
    <property type="match status" value="1"/>
</dbReference>
<dbReference type="NCBIfam" id="TIGR00667">
    <property type="entry name" value="aat"/>
    <property type="match status" value="1"/>
</dbReference>
<name>A0A5C5VEM1_9BACT</name>
<dbReference type="HAMAP" id="MF_00688">
    <property type="entry name" value="Leu_Phe_trans"/>
    <property type="match status" value="1"/>
</dbReference>
<evidence type="ECO:0000256" key="4">
    <source>
        <dbReference type="HAMAP-Rule" id="MF_00688"/>
    </source>
</evidence>
<comment type="subcellular location">
    <subcellularLocation>
        <location evidence="4">Cytoplasm</location>
    </subcellularLocation>
</comment>
<dbReference type="GO" id="GO:0005737">
    <property type="term" value="C:cytoplasm"/>
    <property type="evidence" value="ECO:0007669"/>
    <property type="project" value="UniProtKB-SubCell"/>
</dbReference>
<proteinExistence type="inferred from homology"/>
<dbReference type="InterPro" id="IPR042203">
    <property type="entry name" value="Leu/Phe-tRNA_Trfase_C"/>
</dbReference>
<sequence length="236" mass="26126">MNPQAPSIFPPVHEAGPEGLIAIGGRLEPEWLLDAYRHGIFPWPDDDHSPLLWWSPDPRAVIELDGLYVSRRLRRRLRSGRFRVTLNQAFAEVMHGCATAPDRKGGTWITPQMRAAYTRMHELGHAHSIDVWLENRLVGGVYGVAIGAAFAAESMFHLETDASKVALASLVSHLAARGFELLDIQQWTEHTGSMGAVEVPREAFLRRLANAIDKPVTMGERLEGRPAETPPATTAD</sequence>
<comment type="catalytic activity">
    <reaction evidence="4">
        <text>N-terminal L-arginyl-[protein] + L-leucyl-tRNA(Leu) = N-terminal L-leucyl-L-arginyl-[protein] + tRNA(Leu) + H(+)</text>
        <dbReference type="Rhea" id="RHEA:50416"/>
        <dbReference type="Rhea" id="RHEA-COMP:9613"/>
        <dbReference type="Rhea" id="RHEA-COMP:9622"/>
        <dbReference type="Rhea" id="RHEA-COMP:12672"/>
        <dbReference type="Rhea" id="RHEA-COMP:12673"/>
        <dbReference type="ChEBI" id="CHEBI:15378"/>
        <dbReference type="ChEBI" id="CHEBI:64719"/>
        <dbReference type="ChEBI" id="CHEBI:78442"/>
        <dbReference type="ChEBI" id="CHEBI:78494"/>
        <dbReference type="ChEBI" id="CHEBI:133044"/>
        <dbReference type="EC" id="2.3.2.6"/>
    </reaction>
</comment>
<dbReference type="FunFam" id="3.40.630.70:FF:000001">
    <property type="entry name" value="Leucyl/phenylalanyl-tRNA--protein transferase"/>
    <property type="match status" value="1"/>
</dbReference>
<gene>
    <name evidence="4 6" type="primary">aat</name>
    <name evidence="6" type="ORF">KOR34_12350</name>
</gene>
<dbReference type="OrthoDB" id="9815825at2"/>
<keyword evidence="3 4" id="KW-0012">Acyltransferase</keyword>
<evidence type="ECO:0000256" key="5">
    <source>
        <dbReference type="SAM" id="MobiDB-lite"/>
    </source>
</evidence>
<organism evidence="6 7">
    <name type="scientific">Posidoniimonas corsicana</name>
    <dbReference type="NCBI Taxonomy" id="1938618"/>
    <lineage>
        <taxon>Bacteria</taxon>
        <taxon>Pseudomonadati</taxon>
        <taxon>Planctomycetota</taxon>
        <taxon>Planctomycetia</taxon>
        <taxon>Pirellulales</taxon>
        <taxon>Lacipirellulaceae</taxon>
        <taxon>Posidoniimonas</taxon>
    </lineage>
</organism>
<comment type="function">
    <text evidence="4">Functions in the N-end rule pathway of protein degradation where it conjugates Leu, Phe and, less efficiently, Met from aminoacyl-tRNAs to the N-termini of proteins containing an N-terminal arginine or lysine.</text>
</comment>
<dbReference type="Gene3D" id="3.30.70.3550">
    <property type="entry name" value="Leucyl/phenylalanyl-tRNA-protein transferase, N-terminal domain"/>
    <property type="match status" value="1"/>
</dbReference>
<evidence type="ECO:0000313" key="6">
    <source>
        <dbReference type="EMBL" id="TWT36330.1"/>
    </source>
</evidence>
<dbReference type="AlphaFoldDB" id="A0A5C5VEM1"/>
<reference evidence="6 7" key="1">
    <citation type="submission" date="2019-02" db="EMBL/GenBank/DDBJ databases">
        <title>Deep-cultivation of Planctomycetes and their phenomic and genomic characterization uncovers novel biology.</title>
        <authorList>
            <person name="Wiegand S."/>
            <person name="Jogler M."/>
            <person name="Boedeker C."/>
            <person name="Pinto D."/>
            <person name="Vollmers J."/>
            <person name="Rivas-Marin E."/>
            <person name="Kohn T."/>
            <person name="Peeters S.H."/>
            <person name="Heuer A."/>
            <person name="Rast P."/>
            <person name="Oberbeckmann S."/>
            <person name="Bunk B."/>
            <person name="Jeske O."/>
            <person name="Meyerdierks A."/>
            <person name="Storesund J.E."/>
            <person name="Kallscheuer N."/>
            <person name="Luecker S."/>
            <person name="Lage O.M."/>
            <person name="Pohl T."/>
            <person name="Merkel B.J."/>
            <person name="Hornburger P."/>
            <person name="Mueller R.-W."/>
            <person name="Bruemmer F."/>
            <person name="Labrenz M."/>
            <person name="Spormann A.M."/>
            <person name="Op Den Camp H."/>
            <person name="Overmann J."/>
            <person name="Amann R."/>
            <person name="Jetten M.S.M."/>
            <person name="Mascher T."/>
            <person name="Medema M.H."/>
            <person name="Devos D.P."/>
            <person name="Kaster A.-K."/>
            <person name="Ovreas L."/>
            <person name="Rohde M."/>
            <person name="Galperin M.Y."/>
            <person name="Jogler C."/>
        </authorList>
    </citation>
    <scope>NUCLEOTIDE SEQUENCE [LARGE SCALE GENOMIC DNA]</scope>
    <source>
        <strain evidence="6 7">KOR34</strain>
    </source>
</reference>
<evidence type="ECO:0000256" key="3">
    <source>
        <dbReference type="ARBA" id="ARBA00023315"/>
    </source>
</evidence>
<dbReference type="Proteomes" id="UP000316714">
    <property type="component" value="Unassembled WGS sequence"/>
</dbReference>
<comment type="catalytic activity">
    <reaction evidence="4">
        <text>L-phenylalanyl-tRNA(Phe) + an N-terminal L-alpha-aminoacyl-[protein] = an N-terminal L-phenylalanyl-L-alpha-aminoacyl-[protein] + tRNA(Phe)</text>
        <dbReference type="Rhea" id="RHEA:43632"/>
        <dbReference type="Rhea" id="RHEA-COMP:9668"/>
        <dbReference type="Rhea" id="RHEA-COMP:9699"/>
        <dbReference type="Rhea" id="RHEA-COMP:10636"/>
        <dbReference type="Rhea" id="RHEA-COMP:10637"/>
        <dbReference type="ChEBI" id="CHEBI:78442"/>
        <dbReference type="ChEBI" id="CHEBI:78531"/>
        <dbReference type="ChEBI" id="CHEBI:78597"/>
        <dbReference type="ChEBI" id="CHEBI:83561"/>
        <dbReference type="EC" id="2.3.2.6"/>
    </reaction>
</comment>
<evidence type="ECO:0000256" key="2">
    <source>
        <dbReference type="ARBA" id="ARBA00022679"/>
    </source>
</evidence>
<feature type="region of interest" description="Disordered" evidence="5">
    <location>
        <begin position="217"/>
        <end position="236"/>
    </location>
</feature>
<dbReference type="SUPFAM" id="SSF55729">
    <property type="entry name" value="Acyl-CoA N-acyltransferases (Nat)"/>
    <property type="match status" value="1"/>
</dbReference>
<keyword evidence="7" id="KW-1185">Reference proteome</keyword>